<evidence type="ECO:0000256" key="6">
    <source>
        <dbReference type="PIRSR" id="PIRSR001488-1"/>
    </source>
</evidence>
<proteinExistence type="inferred from homology"/>
<dbReference type="Proteomes" id="UP000019087">
    <property type="component" value="Chromosome"/>
</dbReference>
<evidence type="ECO:0000256" key="2">
    <source>
        <dbReference type="ARBA" id="ARBA00022729"/>
    </source>
</evidence>
<dbReference type="KEGG" id="bapu:BUMPUSDA_CDS00169"/>
<evidence type="ECO:0000256" key="3">
    <source>
        <dbReference type="ARBA" id="ARBA00023157"/>
    </source>
</evidence>
<dbReference type="PANTHER" id="PTHR35891">
    <property type="entry name" value="THIOL:DISULFIDE INTERCHANGE PROTEIN DSBA"/>
    <property type="match status" value="1"/>
</dbReference>
<keyword evidence="2 7" id="KW-0732">Signal</keyword>
<feature type="disulfide bond" description="Redox-active" evidence="6">
    <location>
        <begin position="52"/>
        <end position="55"/>
    </location>
</feature>
<gene>
    <name evidence="9" type="primary">dsba</name>
    <name evidence="9" type="ORF">BUMPUSDA_CDS00169</name>
</gene>
<dbReference type="HOGENOM" id="CLU_088255_3_0_6"/>
<dbReference type="EMBL" id="CP002697">
    <property type="protein sequence ID" value="AHG59965.1"/>
    <property type="molecule type" value="Genomic_DNA"/>
</dbReference>
<dbReference type="Gene3D" id="3.40.30.10">
    <property type="entry name" value="Glutaredoxin"/>
    <property type="match status" value="1"/>
</dbReference>
<dbReference type="InterPro" id="IPR050824">
    <property type="entry name" value="Thiol_disulfide_DsbA"/>
</dbReference>
<keyword evidence="3 5" id="KW-1015">Disulfide bond</keyword>
<evidence type="ECO:0000313" key="10">
    <source>
        <dbReference type="Proteomes" id="UP000019087"/>
    </source>
</evidence>
<dbReference type="InterPro" id="IPR023205">
    <property type="entry name" value="DsbA/DsbL"/>
</dbReference>
<dbReference type="SUPFAM" id="SSF52833">
    <property type="entry name" value="Thioredoxin-like"/>
    <property type="match status" value="1"/>
</dbReference>
<dbReference type="InterPro" id="IPR036249">
    <property type="entry name" value="Thioredoxin-like_sf"/>
</dbReference>
<sequence length="212" mass="25420">MKKIFIILWSIFFSYHALCCEFSNKTNKKEYTIKNKNITNIPNITEFFSFFCPYCYELKKKYNIKKLIKKKINKNIKIKTYHVNFLGGKFSHILTKSWIIAQKIGIEEKIMLPLFEGIQKNHTIQDLDSIKKLFKKEAGINENQFNSFWNSLTLNILVQKKNEDIKKYQLNYVPTMLINRKYIIDYSVLQNRFQDNFAKKCIELIKFLINKN</sequence>
<evidence type="ECO:0000256" key="7">
    <source>
        <dbReference type="SAM" id="SignalP"/>
    </source>
</evidence>
<evidence type="ECO:0000256" key="5">
    <source>
        <dbReference type="PIRNR" id="PIRNR001488"/>
    </source>
</evidence>
<protein>
    <recommendedName>
        <fullName evidence="5">Thiol:disulfide interchange protein</fullName>
    </recommendedName>
</protein>
<name>W0P3M3_BUCMP</name>
<dbReference type="PIRSF" id="PIRSF001488">
    <property type="entry name" value="Tdi_protein"/>
    <property type="match status" value="1"/>
</dbReference>
<dbReference type="PANTHER" id="PTHR35891:SF2">
    <property type="entry name" value="THIOL:DISULFIDE INTERCHANGE PROTEIN DSBA"/>
    <property type="match status" value="1"/>
</dbReference>
<feature type="domain" description="DSBA-like thioredoxin" evidence="8">
    <location>
        <begin position="44"/>
        <end position="184"/>
    </location>
</feature>
<evidence type="ECO:0000256" key="1">
    <source>
        <dbReference type="ARBA" id="ARBA00005791"/>
    </source>
</evidence>
<dbReference type="Pfam" id="PF01323">
    <property type="entry name" value="DSBA"/>
    <property type="match status" value="1"/>
</dbReference>
<dbReference type="InterPro" id="IPR017937">
    <property type="entry name" value="Thioredoxin_CS"/>
</dbReference>
<dbReference type="RefSeq" id="WP_025369057.1">
    <property type="nucleotide sequence ID" value="NZ_CP002697.1"/>
</dbReference>
<comment type="similarity">
    <text evidence="1">Belongs to the thioredoxin family. DsbA subfamily.</text>
</comment>
<dbReference type="InterPro" id="IPR001853">
    <property type="entry name" value="DSBA-like_thioredoxin_dom"/>
</dbReference>
<organism evidence="9 10">
    <name type="scientific">Buchnera aphidicola str. USDA</name>
    <name type="common">Myzus persicae</name>
    <dbReference type="NCBI Taxonomy" id="1009856"/>
    <lineage>
        <taxon>Bacteria</taxon>
        <taxon>Pseudomonadati</taxon>
        <taxon>Pseudomonadota</taxon>
        <taxon>Gammaproteobacteria</taxon>
        <taxon>Enterobacterales</taxon>
        <taxon>Erwiniaceae</taxon>
        <taxon>Buchnera</taxon>
    </lineage>
</organism>
<dbReference type="PROSITE" id="PS00194">
    <property type="entry name" value="THIOREDOXIN_1"/>
    <property type="match status" value="1"/>
</dbReference>
<accession>W0P3M3</accession>
<dbReference type="CDD" id="cd03019">
    <property type="entry name" value="DsbA_DsbA"/>
    <property type="match status" value="1"/>
</dbReference>
<keyword evidence="4" id="KW-0676">Redox-active center</keyword>
<reference evidence="9 10" key="1">
    <citation type="journal article" date="2013" name="BMC Genomics">
        <title>Comparative analysis of genome sequences from four strains of the Buchnera aphidicola Mp endosymbion of the green peach aphid, Myzus persicae.</title>
        <authorList>
            <person name="Jiang Z."/>
            <person name="Jones D.H."/>
            <person name="Khuri S."/>
            <person name="Tsinoremas N.F."/>
            <person name="Wyss T."/>
            <person name="Jander G."/>
            <person name="Wilson A.C."/>
        </authorList>
    </citation>
    <scope>NUCLEOTIDE SEQUENCE [LARGE SCALE GENOMIC DNA]</scope>
    <source>
        <strain evidence="10">str. USDA (Myzus persicae)</strain>
    </source>
</reference>
<dbReference type="GO" id="GO:0016491">
    <property type="term" value="F:oxidoreductase activity"/>
    <property type="evidence" value="ECO:0007669"/>
    <property type="project" value="InterPro"/>
</dbReference>
<dbReference type="PATRIC" id="fig|1009856.3.peg.420"/>
<evidence type="ECO:0000256" key="4">
    <source>
        <dbReference type="ARBA" id="ARBA00023284"/>
    </source>
</evidence>
<feature type="signal peptide" evidence="7">
    <location>
        <begin position="1"/>
        <end position="19"/>
    </location>
</feature>
<evidence type="ECO:0000259" key="8">
    <source>
        <dbReference type="Pfam" id="PF01323"/>
    </source>
</evidence>
<evidence type="ECO:0000313" key="9">
    <source>
        <dbReference type="EMBL" id="AHG59965.1"/>
    </source>
</evidence>
<feature type="chain" id="PRO_5004792760" description="Thiol:disulfide interchange protein" evidence="7">
    <location>
        <begin position="20"/>
        <end position="212"/>
    </location>
</feature>
<dbReference type="AlphaFoldDB" id="W0P3M3"/>